<sequence length="84" mass="9106">MHASSSKTHWVKERHSCIIIVAELSSISHPQLLPLSGKTAQESMISALGLSHLHASGSAAFSFFANIFSLLSEPPAEEKIIHTR</sequence>
<comment type="caution">
    <text evidence="1">The sequence shown here is derived from an EMBL/GenBank/DDBJ whole genome shotgun (WGS) entry which is preliminary data.</text>
</comment>
<name>A0A9E5JXK8_9GAMM</name>
<gene>
    <name evidence="1" type="ORF">G8770_14740</name>
</gene>
<proteinExistence type="predicted"/>
<evidence type="ECO:0000313" key="1">
    <source>
        <dbReference type="EMBL" id="NHO66805.1"/>
    </source>
</evidence>
<dbReference type="EMBL" id="JAAONZ010000012">
    <property type="protein sequence ID" value="NHO66805.1"/>
    <property type="molecule type" value="Genomic_DNA"/>
</dbReference>
<dbReference type="Proteomes" id="UP000787472">
    <property type="component" value="Unassembled WGS sequence"/>
</dbReference>
<dbReference type="RefSeq" id="WP_167188312.1">
    <property type="nucleotide sequence ID" value="NZ_JAAONZ010000012.1"/>
</dbReference>
<dbReference type="AlphaFoldDB" id="A0A9E5JXK8"/>
<organism evidence="1 2">
    <name type="scientific">Pseudomaricurvus hydrocarbonicus</name>
    <dbReference type="NCBI Taxonomy" id="1470433"/>
    <lineage>
        <taxon>Bacteria</taxon>
        <taxon>Pseudomonadati</taxon>
        <taxon>Pseudomonadota</taxon>
        <taxon>Gammaproteobacteria</taxon>
        <taxon>Cellvibrionales</taxon>
        <taxon>Cellvibrionaceae</taxon>
        <taxon>Pseudomaricurvus</taxon>
    </lineage>
</organism>
<reference evidence="1" key="1">
    <citation type="submission" date="2020-03" db="EMBL/GenBank/DDBJ databases">
        <authorList>
            <person name="Guo F."/>
        </authorList>
    </citation>
    <scope>NUCLEOTIDE SEQUENCE</scope>
    <source>
        <strain evidence="1">JCM 30134</strain>
    </source>
</reference>
<evidence type="ECO:0000313" key="2">
    <source>
        <dbReference type="Proteomes" id="UP000787472"/>
    </source>
</evidence>
<accession>A0A9E5JXK8</accession>
<protein>
    <submittedName>
        <fullName evidence="1">Uncharacterized protein</fullName>
    </submittedName>
</protein>
<keyword evidence="2" id="KW-1185">Reference proteome</keyword>